<dbReference type="Proteomes" id="UP001139447">
    <property type="component" value="Unassembled WGS sequence"/>
</dbReference>
<keyword evidence="3" id="KW-1185">Reference proteome</keyword>
<dbReference type="Gene3D" id="3.40.30.10">
    <property type="entry name" value="Glutaredoxin"/>
    <property type="match status" value="1"/>
</dbReference>
<reference evidence="2" key="1">
    <citation type="submission" date="2022-03" db="EMBL/GenBank/DDBJ databases">
        <authorList>
            <person name="Woo C.Y."/>
        </authorList>
    </citation>
    <scope>NUCLEOTIDE SEQUENCE</scope>
    <source>
        <strain evidence="2">CYS-02</strain>
    </source>
</reference>
<protein>
    <submittedName>
        <fullName evidence="2">Thioredoxin domain-containing protein</fullName>
    </submittedName>
</protein>
<dbReference type="InterPro" id="IPR036249">
    <property type="entry name" value="Thioredoxin-like_sf"/>
</dbReference>
<organism evidence="2 3">
    <name type="scientific">Variovorax terrae</name>
    <dbReference type="NCBI Taxonomy" id="2923278"/>
    <lineage>
        <taxon>Bacteria</taxon>
        <taxon>Pseudomonadati</taxon>
        <taxon>Pseudomonadota</taxon>
        <taxon>Betaproteobacteria</taxon>
        <taxon>Burkholderiales</taxon>
        <taxon>Comamonadaceae</taxon>
        <taxon>Variovorax</taxon>
    </lineage>
</organism>
<dbReference type="SUPFAM" id="SSF52833">
    <property type="entry name" value="Thioredoxin-like"/>
    <property type="match status" value="1"/>
</dbReference>
<dbReference type="RefSeq" id="WP_243305892.1">
    <property type="nucleotide sequence ID" value="NZ_JALGBI010000001.1"/>
</dbReference>
<evidence type="ECO:0000313" key="3">
    <source>
        <dbReference type="Proteomes" id="UP001139447"/>
    </source>
</evidence>
<name>A0A9X1VZG2_9BURK</name>
<dbReference type="InterPro" id="IPR013766">
    <property type="entry name" value="Thioredoxin_domain"/>
</dbReference>
<accession>A0A9X1VZG2</accession>
<sequence length="133" mass="14399">MPELIDTAASAHPGAPNWVVACLCAQWCITCRDYCTAFDTVARAAPAGTAFVWIDIEDDSDWMGDVEVENFPTLLIARNAAVPEVHFFGPMLPHAQQLTRLLASTQANNTPLRGVDAPVQELALRLQAVAAPR</sequence>
<proteinExistence type="predicted"/>
<dbReference type="AlphaFoldDB" id="A0A9X1VZG2"/>
<gene>
    <name evidence="2" type="ORF">MMF98_08755</name>
</gene>
<evidence type="ECO:0000259" key="1">
    <source>
        <dbReference type="Pfam" id="PF00085"/>
    </source>
</evidence>
<dbReference type="Pfam" id="PF00085">
    <property type="entry name" value="Thioredoxin"/>
    <property type="match status" value="1"/>
</dbReference>
<dbReference type="EMBL" id="JALGBI010000001">
    <property type="protein sequence ID" value="MCJ0763298.1"/>
    <property type="molecule type" value="Genomic_DNA"/>
</dbReference>
<evidence type="ECO:0000313" key="2">
    <source>
        <dbReference type="EMBL" id="MCJ0763298.1"/>
    </source>
</evidence>
<feature type="domain" description="Thioredoxin" evidence="1">
    <location>
        <begin position="20"/>
        <end position="82"/>
    </location>
</feature>
<comment type="caution">
    <text evidence="2">The sequence shown here is derived from an EMBL/GenBank/DDBJ whole genome shotgun (WGS) entry which is preliminary data.</text>
</comment>